<dbReference type="Proteomes" id="UP000199120">
    <property type="component" value="Unassembled WGS sequence"/>
</dbReference>
<keyword evidence="4" id="KW-1185">Reference proteome</keyword>
<proteinExistence type="predicted"/>
<dbReference type="Pfam" id="PF09361">
    <property type="entry name" value="Phasin_2"/>
    <property type="match status" value="1"/>
</dbReference>
<feature type="compositionally biased region" description="Basic and acidic residues" evidence="1">
    <location>
        <begin position="169"/>
        <end position="189"/>
    </location>
</feature>
<evidence type="ECO:0000313" key="4">
    <source>
        <dbReference type="Proteomes" id="UP000199120"/>
    </source>
</evidence>
<dbReference type="NCBIfam" id="TIGR01841">
    <property type="entry name" value="phasin"/>
    <property type="match status" value="1"/>
</dbReference>
<dbReference type="RefSeq" id="WP_167627113.1">
    <property type="nucleotide sequence ID" value="NZ_FNSR01000002.1"/>
</dbReference>
<reference evidence="4" key="1">
    <citation type="submission" date="2016-10" db="EMBL/GenBank/DDBJ databases">
        <authorList>
            <person name="Varghese N."/>
            <person name="Submissions S."/>
        </authorList>
    </citation>
    <scope>NUCLEOTIDE SEQUENCE [LARGE SCALE GENOMIC DNA]</scope>
    <source>
        <strain evidence="4">LMG 26416</strain>
    </source>
</reference>
<gene>
    <name evidence="3" type="ORF">SAMN05192542_104473</name>
</gene>
<accession>A0A1H7LSC2</accession>
<dbReference type="STRING" id="416943.SAMN05445871_3704"/>
<name>A0A1H7LSC2_9BURK</name>
<evidence type="ECO:0000256" key="1">
    <source>
        <dbReference type="SAM" id="MobiDB-lite"/>
    </source>
</evidence>
<protein>
    <submittedName>
        <fullName evidence="3">Phasin family protein</fullName>
    </submittedName>
</protein>
<evidence type="ECO:0000259" key="2">
    <source>
        <dbReference type="Pfam" id="PF09361"/>
    </source>
</evidence>
<feature type="region of interest" description="Disordered" evidence="1">
    <location>
        <begin position="139"/>
        <end position="189"/>
    </location>
</feature>
<organism evidence="3 4">
    <name type="scientific">Paraburkholderia caballeronis</name>
    <dbReference type="NCBI Taxonomy" id="416943"/>
    <lineage>
        <taxon>Bacteria</taxon>
        <taxon>Pseudomonadati</taxon>
        <taxon>Pseudomonadota</taxon>
        <taxon>Betaproteobacteria</taxon>
        <taxon>Burkholderiales</taxon>
        <taxon>Burkholderiaceae</taxon>
        <taxon>Paraburkholderia</taxon>
    </lineage>
</organism>
<feature type="domain" description="Phasin" evidence="2">
    <location>
        <begin position="16"/>
        <end position="103"/>
    </location>
</feature>
<evidence type="ECO:0000313" key="3">
    <source>
        <dbReference type="EMBL" id="SEL01749.1"/>
    </source>
</evidence>
<dbReference type="InterPro" id="IPR010127">
    <property type="entry name" value="Phasin_subfam-1"/>
</dbReference>
<dbReference type="AlphaFoldDB" id="A0A1H7LSC2"/>
<dbReference type="EMBL" id="FOAJ01000004">
    <property type="protein sequence ID" value="SEL01749.1"/>
    <property type="molecule type" value="Genomic_DNA"/>
</dbReference>
<dbReference type="InterPro" id="IPR018968">
    <property type="entry name" value="Phasin"/>
</dbReference>
<sequence length="189" mass="20271">MYPEIMSPWSPQQRYTSVEAAFACATGVFAGFEKTVQLNVQTARTLFAEQQAVVDALFSAASFSEALDLQSQQFPAAIKKVFAYWRHVDEITAETGRELLGAAPERFGISWKSQVETAGIASAATAQEHASEANVLRVEPPPEAGVEPGSIVDSTGHAISSNGLPGDAPRVEFQPHDGGDHHGSETERD</sequence>